<evidence type="ECO:0000313" key="2">
    <source>
        <dbReference type="Proteomes" id="UP001139089"/>
    </source>
</evidence>
<evidence type="ECO:0000313" key="1">
    <source>
        <dbReference type="EMBL" id="MCD7111299.1"/>
    </source>
</evidence>
<dbReference type="SUPFAM" id="SSF48452">
    <property type="entry name" value="TPR-like"/>
    <property type="match status" value="1"/>
</dbReference>
<dbReference type="Gene3D" id="3.90.550.10">
    <property type="entry name" value="Spore Coat Polysaccharide Biosynthesis Protein SpsA, Chain A"/>
    <property type="match status" value="1"/>
</dbReference>
<dbReference type="Pfam" id="PF13641">
    <property type="entry name" value="Glyco_tranf_2_3"/>
    <property type="match status" value="1"/>
</dbReference>
<dbReference type="RefSeq" id="WP_231816376.1">
    <property type="nucleotide sequence ID" value="NZ_JAJOZR010000014.1"/>
</dbReference>
<dbReference type="PANTHER" id="PTHR43179:SF7">
    <property type="entry name" value="RHAMNOSYLTRANSFERASE WBBL"/>
    <property type="match status" value="1"/>
</dbReference>
<keyword evidence="1" id="KW-0328">Glycosyltransferase</keyword>
<comment type="caution">
    <text evidence="1">The sequence shown here is derived from an EMBL/GenBank/DDBJ whole genome shotgun (WGS) entry which is preliminary data.</text>
</comment>
<reference evidence="1" key="1">
    <citation type="submission" date="2021-12" db="EMBL/GenBank/DDBJ databases">
        <authorList>
            <person name="Li Y."/>
        </authorList>
    </citation>
    <scope>NUCLEOTIDE SEQUENCE</scope>
    <source>
        <strain evidence="1">DKSPLA3</strain>
    </source>
</reference>
<dbReference type="EC" id="2.4.-.-" evidence="1"/>
<gene>
    <name evidence="1" type="ORF">LRX75_19860</name>
</gene>
<accession>A0A9X1NWS3</accession>
<dbReference type="InterPro" id="IPR011990">
    <property type="entry name" value="TPR-like_helical_dom_sf"/>
</dbReference>
<dbReference type="PANTHER" id="PTHR43179">
    <property type="entry name" value="RHAMNOSYLTRANSFERASE WBBL"/>
    <property type="match status" value="1"/>
</dbReference>
<protein>
    <submittedName>
        <fullName evidence="1">Glycosyltransferase</fullName>
        <ecNumber evidence="1">2.4.-.-</ecNumber>
    </submittedName>
</protein>
<proteinExistence type="predicted"/>
<dbReference type="EMBL" id="JAJOZR010000014">
    <property type="protein sequence ID" value="MCD7111299.1"/>
    <property type="molecule type" value="Genomic_DNA"/>
</dbReference>
<dbReference type="SUPFAM" id="SSF53448">
    <property type="entry name" value="Nucleotide-diphospho-sugar transferases"/>
    <property type="match status" value="1"/>
</dbReference>
<organism evidence="1 2">
    <name type="scientific">Rhizobium quercicola</name>
    <dbReference type="NCBI Taxonomy" id="2901226"/>
    <lineage>
        <taxon>Bacteria</taxon>
        <taxon>Pseudomonadati</taxon>
        <taxon>Pseudomonadota</taxon>
        <taxon>Alphaproteobacteria</taxon>
        <taxon>Hyphomicrobiales</taxon>
        <taxon>Rhizobiaceae</taxon>
        <taxon>Rhizobium/Agrobacterium group</taxon>
        <taxon>Rhizobium</taxon>
    </lineage>
</organism>
<dbReference type="AlphaFoldDB" id="A0A9X1NWS3"/>
<keyword evidence="2" id="KW-1185">Reference proteome</keyword>
<keyword evidence="1" id="KW-0808">Transferase</keyword>
<dbReference type="Proteomes" id="UP001139089">
    <property type="component" value="Unassembled WGS sequence"/>
</dbReference>
<dbReference type="InterPro" id="IPR029044">
    <property type="entry name" value="Nucleotide-diphossugar_trans"/>
</dbReference>
<name>A0A9X1NWS3_9HYPH</name>
<dbReference type="GO" id="GO:0016757">
    <property type="term" value="F:glycosyltransferase activity"/>
    <property type="evidence" value="ECO:0007669"/>
    <property type="project" value="UniProtKB-KW"/>
</dbReference>
<dbReference type="Gene3D" id="1.25.40.10">
    <property type="entry name" value="Tetratricopeptide repeat domain"/>
    <property type="match status" value="1"/>
</dbReference>
<sequence length="846" mass="92366">MSAEISLDDQRRLAAISAMMGELRHEITSGPRWVQLAHLLKEAGALEEAEKAYRTAIRCDGTEWDPRLHLAHLLKRLDRLAEALAVFEAIRALPDGPNVDHEVAGLRVALLPENNVIQRPVAPPPAAPLAPHLEALLDDLWSERARAGLDRTEAAPAVDATTRPRLSSLTCSTDLKAELVPKAHLVLRDGGLTGTTDNPQFEIRCATACAPGWIEIELGIDMTSPIVEPILYVEHAPQWQAFSTFRLAPRNGRFHAVCRLDAPVLSLRLDPSDTAGPFAVTQFGLRQIGLSRVVRHAWKRDRAATREALARRRHEGAAAMEAALAQCLANPALDAYQRWIRRYETPSRLAPDQARANVARWPKKPALAVLVEWDPAGATPLAQTLASLGEQVYPHWTLDILSSRPLTAQERQQIETVVPGAGFPDNLSAAIDSRQGGHIVHVEAGDRLSPVALFRLAEEIFAKRGKGTDILYTDEDHWVAGDRRDPLFKPDWDPDFQAATGYVGSFVAIRQDRLSQACAGSSGGWQEVLTTVLSGAAETDVLHIPDVLNHRHVTTKPATFIPQPPTEPAGGWPHVTLMIPTRDSVDILRNGVASLLHETDYPDVDILIIDNDSTQPETLAYFDEIAAGGQVGIVTVPGPFNFAHLNNQAAAVARGTVLGLVNNDILAIEPSWLKAMVAEAVRPEIGAVGAKLVYPSGHVQHAGMACGVGYVTAHPQKFKAGDDRGSMDSLIATHRVSTVTAACLVVERRKYDDVGGMDEAALQVAFNDVDLCLKLDAAGYRNLMVPAARLVHLESATRGLDMTGEKADRFRREAETVLARWKPRITHDPFYNVNLTRDREDGSIKD</sequence>